<protein>
    <submittedName>
        <fullName evidence="1">Uncharacterized protein</fullName>
    </submittedName>
</protein>
<evidence type="ECO:0000313" key="2">
    <source>
        <dbReference type="Proteomes" id="UP000821865"/>
    </source>
</evidence>
<reference evidence="1" key="1">
    <citation type="submission" date="2020-05" db="EMBL/GenBank/DDBJ databases">
        <title>Large-scale comparative analyses of tick genomes elucidate their genetic diversity and vector capacities.</title>
        <authorList>
            <person name="Jia N."/>
            <person name="Wang J."/>
            <person name="Shi W."/>
            <person name="Du L."/>
            <person name="Sun Y."/>
            <person name="Zhan W."/>
            <person name="Jiang J."/>
            <person name="Wang Q."/>
            <person name="Zhang B."/>
            <person name="Ji P."/>
            <person name="Sakyi L.B."/>
            <person name="Cui X."/>
            <person name="Yuan T."/>
            <person name="Jiang B."/>
            <person name="Yang W."/>
            <person name="Lam T.T.-Y."/>
            <person name="Chang Q."/>
            <person name="Ding S."/>
            <person name="Wang X."/>
            <person name="Zhu J."/>
            <person name="Ruan X."/>
            <person name="Zhao L."/>
            <person name="Wei J."/>
            <person name="Que T."/>
            <person name="Du C."/>
            <person name="Cheng J."/>
            <person name="Dai P."/>
            <person name="Han X."/>
            <person name="Huang E."/>
            <person name="Gao Y."/>
            <person name="Liu J."/>
            <person name="Shao H."/>
            <person name="Ye R."/>
            <person name="Li L."/>
            <person name="Wei W."/>
            <person name="Wang X."/>
            <person name="Wang C."/>
            <person name="Yang T."/>
            <person name="Huo Q."/>
            <person name="Li W."/>
            <person name="Guo W."/>
            <person name="Chen H."/>
            <person name="Zhou L."/>
            <person name="Ni X."/>
            <person name="Tian J."/>
            <person name="Zhou Y."/>
            <person name="Sheng Y."/>
            <person name="Liu T."/>
            <person name="Pan Y."/>
            <person name="Xia L."/>
            <person name="Li J."/>
            <person name="Zhao F."/>
            <person name="Cao W."/>
        </authorList>
    </citation>
    <scope>NUCLEOTIDE SEQUENCE</scope>
    <source>
        <strain evidence="1">Dsil-2018</strain>
    </source>
</reference>
<gene>
    <name evidence="1" type="ORF">HPB49_013592</name>
</gene>
<evidence type="ECO:0000313" key="1">
    <source>
        <dbReference type="EMBL" id="KAH7959754.1"/>
    </source>
</evidence>
<comment type="caution">
    <text evidence="1">The sequence shown here is derived from an EMBL/GenBank/DDBJ whole genome shotgun (WGS) entry which is preliminary data.</text>
</comment>
<name>A0ACB8D5U5_DERSI</name>
<dbReference type="EMBL" id="CM023472">
    <property type="protein sequence ID" value="KAH7959754.1"/>
    <property type="molecule type" value="Genomic_DNA"/>
</dbReference>
<accession>A0ACB8D5U5</accession>
<dbReference type="Proteomes" id="UP000821865">
    <property type="component" value="Chromosome 3"/>
</dbReference>
<organism evidence="1 2">
    <name type="scientific">Dermacentor silvarum</name>
    <name type="common">Tick</name>
    <dbReference type="NCBI Taxonomy" id="543639"/>
    <lineage>
        <taxon>Eukaryota</taxon>
        <taxon>Metazoa</taxon>
        <taxon>Ecdysozoa</taxon>
        <taxon>Arthropoda</taxon>
        <taxon>Chelicerata</taxon>
        <taxon>Arachnida</taxon>
        <taxon>Acari</taxon>
        <taxon>Parasitiformes</taxon>
        <taxon>Ixodida</taxon>
        <taxon>Ixodoidea</taxon>
        <taxon>Ixodidae</taxon>
        <taxon>Rhipicephalinae</taxon>
        <taxon>Dermacentor</taxon>
    </lineage>
</organism>
<proteinExistence type="predicted"/>
<sequence length="303" mass="34251">MPGTSLTPEETLELFFSLPGDSESSGNEAESSDSDFVPEIAPAESSQESDNIDTQPTRKRKRLQRKKRKSKQPADASELRDEGSDKLSRVESFLSFVKSSDLITKMMSCRHRIPPSYPASSNDVGSEVRDFLEQGLVDRVFGQEPYASWGNSLWLFADFQGPRMLTVSLCAHRLYQYTGYTPWLQCSTVAMMYCCVPFCKPQKGKTLGVYFHLFPSDAELCSKSQKNNYHKKLIIVDESASIVVRSKHFNESDYVPRCRIWKVHVGAILTIFDLYPSYKVPAAKKSRKDSACRDHSAPRNSTK</sequence>
<keyword evidence="2" id="KW-1185">Reference proteome</keyword>